<dbReference type="EMBL" id="LK033857">
    <property type="protein sequence ID" value="CDY60238.1"/>
    <property type="molecule type" value="Genomic_DNA"/>
</dbReference>
<dbReference type="Gramene" id="CDY60238">
    <property type="protein sequence ID" value="CDY60238"/>
    <property type="gene ID" value="GSBRNA2T00028369001"/>
</dbReference>
<evidence type="ECO:0000313" key="2">
    <source>
        <dbReference type="Proteomes" id="UP000028999"/>
    </source>
</evidence>
<accession>A0A078J308</accession>
<dbReference type="STRING" id="3708.A0A078J308"/>
<reference evidence="1 2" key="1">
    <citation type="journal article" date="2014" name="Science">
        <title>Plant genetics. Early allopolyploid evolution in the post-Neolithic Brassica napus oilseed genome.</title>
        <authorList>
            <person name="Chalhoub B."/>
            <person name="Denoeud F."/>
            <person name="Liu S."/>
            <person name="Parkin I.A."/>
            <person name="Tang H."/>
            <person name="Wang X."/>
            <person name="Chiquet J."/>
            <person name="Belcram H."/>
            <person name="Tong C."/>
            <person name="Samans B."/>
            <person name="Correa M."/>
            <person name="Da Silva C."/>
            <person name="Just J."/>
            <person name="Falentin C."/>
            <person name="Koh C.S."/>
            <person name="Le Clainche I."/>
            <person name="Bernard M."/>
            <person name="Bento P."/>
            <person name="Noel B."/>
            <person name="Labadie K."/>
            <person name="Alberti A."/>
            <person name="Charles M."/>
            <person name="Arnaud D."/>
            <person name="Guo H."/>
            <person name="Daviaud C."/>
            <person name="Alamery S."/>
            <person name="Jabbari K."/>
            <person name="Zhao M."/>
            <person name="Edger P.P."/>
            <person name="Chelaifa H."/>
            <person name="Tack D."/>
            <person name="Lassalle G."/>
            <person name="Mestiri I."/>
            <person name="Schnel N."/>
            <person name="Le Paslier M.C."/>
            <person name="Fan G."/>
            <person name="Renault V."/>
            <person name="Bayer P.E."/>
            <person name="Golicz A.A."/>
            <person name="Manoli S."/>
            <person name="Lee T.H."/>
            <person name="Thi V.H."/>
            <person name="Chalabi S."/>
            <person name="Hu Q."/>
            <person name="Fan C."/>
            <person name="Tollenaere R."/>
            <person name="Lu Y."/>
            <person name="Battail C."/>
            <person name="Shen J."/>
            <person name="Sidebottom C.H."/>
            <person name="Wang X."/>
            <person name="Canaguier A."/>
            <person name="Chauveau A."/>
            <person name="Berard A."/>
            <person name="Deniot G."/>
            <person name="Guan M."/>
            <person name="Liu Z."/>
            <person name="Sun F."/>
            <person name="Lim Y.P."/>
            <person name="Lyons E."/>
            <person name="Town C.D."/>
            <person name="Bancroft I."/>
            <person name="Wang X."/>
            <person name="Meng J."/>
            <person name="Ma J."/>
            <person name="Pires J.C."/>
            <person name="King G.J."/>
            <person name="Brunel D."/>
            <person name="Delourme R."/>
            <person name="Renard M."/>
            <person name="Aury J.M."/>
            <person name="Adams K.L."/>
            <person name="Batley J."/>
            <person name="Snowdon R.J."/>
            <person name="Tost J."/>
            <person name="Edwards D."/>
            <person name="Zhou Y."/>
            <person name="Hua W."/>
            <person name="Sharpe A.G."/>
            <person name="Paterson A.H."/>
            <person name="Guan C."/>
            <person name="Wincker P."/>
        </authorList>
    </citation>
    <scope>NUCLEOTIDE SEQUENCE [LARGE SCALE GENOMIC DNA]</scope>
    <source>
        <strain evidence="2">cv. Darmor-bzh</strain>
    </source>
</reference>
<organism evidence="1 2">
    <name type="scientific">Brassica napus</name>
    <name type="common">Rape</name>
    <dbReference type="NCBI Taxonomy" id="3708"/>
    <lineage>
        <taxon>Eukaryota</taxon>
        <taxon>Viridiplantae</taxon>
        <taxon>Streptophyta</taxon>
        <taxon>Embryophyta</taxon>
        <taxon>Tracheophyta</taxon>
        <taxon>Spermatophyta</taxon>
        <taxon>Magnoliopsida</taxon>
        <taxon>eudicotyledons</taxon>
        <taxon>Gunneridae</taxon>
        <taxon>Pentapetalae</taxon>
        <taxon>rosids</taxon>
        <taxon>malvids</taxon>
        <taxon>Brassicales</taxon>
        <taxon>Brassicaceae</taxon>
        <taxon>Brassiceae</taxon>
        <taxon>Brassica</taxon>
    </lineage>
</organism>
<dbReference type="PaxDb" id="3708-A0A078J308"/>
<proteinExistence type="predicted"/>
<evidence type="ECO:0000313" key="1">
    <source>
        <dbReference type="EMBL" id="CDY60238.1"/>
    </source>
</evidence>
<dbReference type="Proteomes" id="UP000028999">
    <property type="component" value="Unassembled WGS sequence"/>
</dbReference>
<keyword evidence="2" id="KW-1185">Reference proteome</keyword>
<name>A0A078J308_BRANA</name>
<gene>
    <name evidence="1" type="primary">BnaA03g55800D</name>
    <name evidence="1" type="ORF">GSBRNA2T00028369001</name>
</gene>
<dbReference type="AlphaFoldDB" id="A0A078J308"/>
<sequence length="39" mass="4468">MRGILGLQRAVSIWKESNRLAPSLRSFSTTQDSFRWSQG</sequence>
<protein>
    <submittedName>
        <fullName evidence="1">BnaA03g55800D protein</fullName>
    </submittedName>
</protein>